<name>A0A7J9EMV8_9ROSI</name>
<comment type="caution">
    <text evidence="1">The sequence shown here is derived from an EMBL/GenBank/DDBJ whole genome shotgun (WGS) entry which is preliminary data.</text>
</comment>
<reference evidence="1 2" key="1">
    <citation type="journal article" date="2019" name="Genome Biol. Evol.">
        <title>Insights into the evolution of the New World diploid cottons (Gossypium, subgenus Houzingenia) based on genome sequencing.</title>
        <authorList>
            <person name="Grover C.E."/>
            <person name="Arick M.A. 2nd"/>
            <person name="Thrash A."/>
            <person name="Conover J.L."/>
            <person name="Sanders W.S."/>
            <person name="Peterson D.G."/>
            <person name="Frelichowski J.E."/>
            <person name="Scheffler J.A."/>
            <person name="Scheffler B.E."/>
            <person name="Wendel J.F."/>
        </authorList>
    </citation>
    <scope>NUCLEOTIDE SEQUENCE [LARGE SCALE GENOMIC DNA]</scope>
    <source>
        <strain evidence="1">8</strain>
        <tissue evidence="1">Leaf</tissue>
    </source>
</reference>
<dbReference type="EMBL" id="JABEZW010000009">
    <property type="protein sequence ID" value="MBA0774188.1"/>
    <property type="molecule type" value="Genomic_DNA"/>
</dbReference>
<evidence type="ECO:0000313" key="2">
    <source>
        <dbReference type="Proteomes" id="UP000593568"/>
    </source>
</evidence>
<gene>
    <name evidence="1" type="ORF">Gotri_009412</name>
</gene>
<dbReference type="Proteomes" id="UP000593568">
    <property type="component" value="Unassembled WGS sequence"/>
</dbReference>
<keyword evidence="2" id="KW-1185">Reference proteome</keyword>
<organism evidence="1 2">
    <name type="scientific">Gossypium trilobum</name>
    <dbReference type="NCBI Taxonomy" id="34281"/>
    <lineage>
        <taxon>Eukaryota</taxon>
        <taxon>Viridiplantae</taxon>
        <taxon>Streptophyta</taxon>
        <taxon>Embryophyta</taxon>
        <taxon>Tracheophyta</taxon>
        <taxon>Spermatophyta</taxon>
        <taxon>Magnoliopsida</taxon>
        <taxon>eudicotyledons</taxon>
        <taxon>Gunneridae</taxon>
        <taxon>Pentapetalae</taxon>
        <taxon>rosids</taxon>
        <taxon>malvids</taxon>
        <taxon>Malvales</taxon>
        <taxon>Malvaceae</taxon>
        <taxon>Malvoideae</taxon>
        <taxon>Gossypium</taxon>
    </lineage>
</organism>
<evidence type="ECO:0000313" key="1">
    <source>
        <dbReference type="EMBL" id="MBA0774188.1"/>
    </source>
</evidence>
<sequence length="59" mass="7265">MNLWLEKKIEQKRRPCDQLLSRLILELDLCALSWMHLIWRYLKILVVLLPETMWCLVKK</sequence>
<accession>A0A7J9EMV8</accession>
<dbReference type="AlphaFoldDB" id="A0A7J9EMV8"/>
<proteinExistence type="predicted"/>
<protein>
    <submittedName>
        <fullName evidence="1">Uncharacterized protein</fullName>
    </submittedName>
</protein>